<comment type="caution">
    <text evidence="1">The sequence shown here is derived from an EMBL/GenBank/DDBJ whole genome shotgun (WGS) entry which is preliminary data.</text>
</comment>
<name>A0AAD9JXF2_9ANNE</name>
<dbReference type="AlphaFoldDB" id="A0AAD9JXF2"/>
<dbReference type="PANTHER" id="PTHR37162">
    <property type="entry name" value="HAT FAMILY DIMERISATION DOMAINCONTAINING PROTEIN-RELATED"/>
    <property type="match status" value="1"/>
</dbReference>
<sequence length="622" mass="71154">MPGQCYFQASWLDKTEFKGWLENVPGCRSSAHCLVCRKVFSVKSLGVSAVSVYGKEQKHIKAMRSTGSTLAGIGDYCRNAAQPVPAPAASSRPGCGGKHTLIAEVLWAMKCVESHYSFHSCEGNSVLFQQMFQGHPIAETFSCGETKCRYLCQFRLAPHFSSLLKSRINKDSEYVLLFDESMNKKTKNKQLDIHVRLWHHDQVHTRYLTSQFIGHAATTDLLEHFNASTSDLRRNGLLQSPLKYRLARNMACLDPRLLVSDQEHSKPKCKRLLEELVTLNRVDGDDVDMLVASYKELLHDVAGCELKSRFKDFKVEDDPVDMLLYECMCRNKKFEKLWRVVRKVLLVSHGQASVERGFSINRQIEKDNMSEGMIVALRQINDYFVLVGGMLKVEITKELLSSASSSRYRYHQYLEEDKRKKGQEAIQRKPKTVQDEVDDLKKRKKVLESDITNLTTSSEKYADEAEAKGGKTSHSILVKLIALRHSAKQKRVELHVLEREIEEKVSPAAHDIFEPTFIERLFVYMKIKDHLRLAFMTDDKTEEEQLRDMALRLSLEYHLVTPLTSFIIVQQEKTQRMQEDGVMRMSPNMVSSTFLSGGSPGFETRLASFICLCTILMYHINI</sequence>
<reference evidence="1" key="1">
    <citation type="journal article" date="2023" name="Mol. Biol. Evol.">
        <title>Third-Generation Sequencing Reveals the Adaptive Role of the Epigenome in Three Deep-Sea Polychaetes.</title>
        <authorList>
            <person name="Perez M."/>
            <person name="Aroh O."/>
            <person name="Sun Y."/>
            <person name="Lan Y."/>
            <person name="Juniper S.K."/>
            <person name="Young C.R."/>
            <person name="Angers B."/>
            <person name="Qian P.Y."/>
        </authorList>
    </citation>
    <scope>NUCLEOTIDE SEQUENCE</scope>
    <source>
        <strain evidence="1">P08H-3</strain>
    </source>
</reference>
<organism evidence="1 2">
    <name type="scientific">Paralvinella palmiformis</name>
    <dbReference type="NCBI Taxonomy" id="53620"/>
    <lineage>
        <taxon>Eukaryota</taxon>
        <taxon>Metazoa</taxon>
        <taxon>Spiralia</taxon>
        <taxon>Lophotrochozoa</taxon>
        <taxon>Annelida</taxon>
        <taxon>Polychaeta</taxon>
        <taxon>Sedentaria</taxon>
        <taxon>Canalipalpata</taxon>
        <taxon>Terebellida</taxon>
        <taxon>Terebelliformia</taxon>
        <taxon>Alvinellidae</taxon>
        <taxon>Paralvinella</taxon>
    </lineage>
</organism>
<accession>A0AAD9JXF2</accession>
<dbReference type="EMBL" id="JAODUP010000120">
    <property type="protein sequence ID" value="KAK2161163.1"/>
    <property type="molecule type" value="Genomic_DNA"/>
</dbReference>
<dbReference type="PANTHER" id="PTHR37162:SF11">
    <property type="match status" value="1"/>
</dbReference>
<dbReference type="Proteomes" id="UP001208570">
    <property type="component" value="Unassembled WGS sequence"/>
</dbReference>
<evidence type="ECO:0000313" key="2">
    <source>
        <dbReference type="Proteomes" id="UP001208570"/>
    </source>
</evidence>
<keyword evidence="2" id="KW-1185">Reference proteome</keyword>
<proteinExistence type="predicted"/>
<gene>
    <name evidence="1" type="ORF">LSH36_120g02008</name>
</gene>
<protein>
    <submittedName>
        <fullName evidence="1">Uncharacterized protein</fullName>
    </submittedName>
</protein>
<evidence type="ECO:0000313" key="1">
    <source>
        <dbReference type="EMBL" id="KAK2161163.1"/>
    </source>
</evidence>